<accession>A0A2P2JVK2</accession>
<feature type="region of interest" description="Disordered" evidence="1">
    <location>
        <begin position="1"/>
        <end position="36"/>
    </location>
</feature>
<dbReference type="EMBL" id="GGEC01016997">
    <property type="protein sequence ID" value="MBW97480.1"/>
    <property type="molecule type" value="Transcribed_RNA"/>
</dbReference>
<evidence type="ECO:0000313" key="2">
    <source>
        <dbReference type="EMBL" id="MBW97480.1"/>
    </source>
</evidence>
<proteinExistence type="predicted"/>
<dbReference type="AlphaFoldDB" id="A0A2P2JVK2"/>
<feature type="compositionally biased region" description="Basic and acidic residues" evidence="1">
    <location>
        <begin position="25"/>
        <end position="36"/>
    </location>
</feature>
<name>A0A2P2JVK2_RHIMU</name>
<evidence type="ECO:0000256" key="1">
    <source>
        <dbReference type="SAM" id="MobiDB-lite"/>
    </source>
</evidence>
<organism evidence="2">
    <name type="scientific">Rhizophora mucronata</name>
    <name type="common">Asiatic mangrove</name>
    <dbReference type="NCBI Taxonomy" id="61149"/>
    <lineage>
        <taxon>Eukaryota</taxon>
        <taxon>Viridiplantae</taxon>
        <taxon>Streptophyta</taxon>
        <taxon>Embryophyta</taxon>
        <taxon>Tracheophyta</taxon>
        <taxon>Spermatophyta</taxon>
        <taxon>Magnoliopsida</taxon>
        <taxon>eudicotyledons</taxon>
        <taxon>Gunneridae</taxon>
        <taxon>Pentapetalae</taxon>
        <taxon>rosids</taxon>
        <taxon>fabids</taxon>
        <taxon>Malpighiales</taxon>
        <taxon>Rhizophoraceae</taxon>
        <taxon>Rhizophora</taxon>
    </lineage>
</organism>
<protein>
    <submittedName>
        <fullName evidence="2">Uncharacterized protein</fullName>
    </submittedName>
</protein>
<sequence>MSRGEFADTLNPCGTRQLKGKVASKPKEREQRLERL</sequence>
<reference evidence="2" key="1">
    <citation type="submission" date="2018-02" db="EMBL/GenBank/DDBJ databases">
        <title>Rhizophora mucronata_Transcriptome.</title>
        <authorList>
            <person name="Meera S.P."/>
            <person name="Sreeshan A."/>
            <person name="Augustine A."/>
        </authorList>
    </citation>
    <scope>NUCLEOTIDE SEQUENCE</scope>
    <source>
        <tissue evidence="2">Leaf</tissue>
    </source>
</reference>